<comment type="similarity">
    <text evidence="1">Belongs to the TSR2 family.</text>
</comment>
<keyword evidence="4" id="KW-0699">rRNA-binding</keyword>
<dbReference type="InterPro" id="IPR012677">
    <property type="entry name" value="Nucleotide-bd_a/b_plait_sf"/>
</dbReference>
<dbReference type="NCBIfam" id="TIGR03636">
    <property type="entry name" value="uL23_arch"/>
    <property type="match status" value="1"/>
</dbReference>
<dbReference type="Pfam" id="PF10273">
    <property type="entry name" value="WGG"/>
    <property type="match status" value="1"/>
</dbReference>
<evidence type="ECO:0000256" key="11">
    <source>
        <dbReference type="SAM" id="MobiDB-lite"/>
    </source>
</evidence>
<evidence type="ECO:0000256" key="6">
    <source>
        <dbReference type="ARBA" id="ARBA00022980"/>
    </source>
</evidence>
<dbReference type="GO" id="GO:0006412">
    <property type="term" value="P:translation"/>
    <property type="evidence" value="ECO:0007669"/>
    <property type="project" value="InterPro"/>
</dbReference>
<evidence type="ECO:0000256" key="2">
    <source>
        <dbReference type="ARBA" id="ARBA00006700"/>
    </source>
</evidence>
<keyword evidence="5" id="KW-0694">RNA-binding</keyword>
<evidence type="ECO:0000256" key="1">
    <source>
        <dbReference type="ARBA" id="ARBA00006524"/>
    </source>
</evidence>
<keyword evidence="14" id="KW-1185">Reference proteome</keyword>
<dbReference type="GO" id="GO:1990904">
    <property type="term" value="C:ribonucleoprotein complex"/>
    <property type="evidence" value="ECO:0007669"/>
    <property type="project" value="UniProtKB-KW"/>
</dbReference>
<feature type="domain" description="Large ribosomal subunit protein uL23 N-terminal" evidence="12">
    <location>
        <begin position="198"/>
        <end position="248"/>
    </location>
</feature>
<dbReference type="Proteomes" id="UP000326396">
    <property type="component" value="Linkage Group LG14"/>
</dbReference>
<dbReference type="AlphaFoldDB" id="A0A5N6PAB3"/>
<dbReference type="InterPro" id="IPR001014">
    <property type="entry name" value="Ribosomal_uL23_CS"/>
</dbReference>
<dbReference type="NCBIfam" id="NF011118">
    <property type="entry name" value="PRK14548.1"/>
    <property type="match status" value="1"/>
</dbReference>
<dbReference type="GO" id="GO:0019843">
    <property type="term" value="F:rRNA binding"/>
    <property type="evidence" value="ECO:0007669"/>
    <property type="project" value="UniProtKB-KW"/>
</dbReference>
<dbReference type="SUPFAM" id="SSF54189">
    <property type="entry name" value="Ribosomal proteins S24e, L23 and L15e"/>
    <property type="match status" value="1"/>
</dbReference>
<dbReference type="EMBL" id="SZYD01000006">
    <property type="protein sequence ID" value="KAD5961998.1"/>
    <property type="molecule type" value="Genomic_DNA"/>
</dbReference>
<dbReference type="GO" id="GO:0005840">
    <property type="term" value="C:ribosome"/>
    <property type="evidence" value="ECO:0007669"/>
    <property type="project" value="UniProtKB-KW"/>
</dbReference>
<dbReference type="InterPro" id="IPR013025">
    <property type="entry name" value="Ribosomal_uL23-like"/>
</dbReference>
<dbReference type="FunFam" id="3.30.70.330:FF:000035">
    <property type="entry name" value="60S ribosomal protein L23a"/>
    <property type="match status" value="1"/>
</dbReference>
<reference evidence="13 14" key="1">
    <citation type="submission" date="2019-05" db="EMBL/GenBank/DDBJ databases">
        <title>Mikania micrantha, genome provides insights into the molecular mechanism of rapid growth.</title>
        <authorList>
            <person name="Liu B."/>
        </authorList>
    </citation>
    <scope>NUCLEOTIDE SEQUENCE [LARGE SCALE GENOMIC DNA]</scope>
    <source>
        <strain evidence="13">NLD-2019</strain>
        <tissue evidence="13">Leaf</tissue>
    </source>
</reference>
<evidence type="ECO:0000256" key="7">
    <source>
        <dbReference type="ARBA" id="ARBA00023274"/>
    </source>
</evidence>
<evidence type="ECO:0000256" key="4">
    <source>
        <dbReference type="ARBA" id="ARBA00022730"/>
    </source>
</evidence>
<dbReference type="OrthoDB" id="263560at2759"/>
<accession>A0A5N6PAB3</accession>
<dbReference type="Pfam" id="PF03939">
    <property type="entry name" value="Ribosomal_L23eN"/>
    <property type="match status" value="1"/>
</dbReference>
<evidence type="ECO:0000259" key="12">
    <source>
        <dbReference type="Pfam" id="PF03939"/>
    </source>
</evidence>
<dbReference type="Pfam" id="PF00276">
    <property type="entry name" value="Ribosomal_L23"/>
    <property type="match status" value="1"/>
</dbReference>
<dbReference type="GO" id="GO:0003729">
    <property type="term" value="F:mRNA binding"/>
    <property type="evidence" value="ECO:0007669"/>
    <property type="project" value="UniProtKB-ARBA"/>
</dbReference>
<evidence type="ECO:0000256" key="3">
    <source>
        <dbReference type="ARBA" id="ARBA00022552"/>
    </source>
</evidence>
<evidence type="ECO:0000313" key="14">
    <source>
        <dbReference type="Proteomes" id="UP000326396"/>
    </source>
</evidence>
<dbReference type="PANTHER" id="PTHR11620">
    <property type="entry name" value="60S RIBOSOMAL PROTEIN L23A"/>
    <property type="match status" value="1"/>
</dbReference>
<organism evidence="13 14">
    <name type="scientific">Mikania micrantha</name>
    <name type="common">bitter vine</name>
    <dbReference type="NCBI Taxonomy" id="192012"/>
    <lineage>
        <taxon>Eukaryota</taxon>
        <taxon>Viridiplantae</taxon>
        <taxon>Streptophyta</taxon>
        <taxon>Embryophyta</taxon>
        <taxon>Tracheophyta</taxon>
        <taxon>Spermatophyta</taxon>
        <taxon>Magnoliopsida</taxon>
        <taxon>eudicotyledons</taxon>
        <taxon>Gunneridae</taxon>
        <taxon>Pentapetalae</taxon>
        <taxon>asterids</taxon>
        <taxon>campanulids</taxon>
        <taxon>Asterales</taxon>
        <taxon>Asteraceae</taxon>
        <taxon>Asteroideae</taxon>
        <taxon>Heliantheae alliance</taxon>
        <taxon>Eupatorieae</taxon>
        <taxon>Mikania</taxon>
    </lineage>
</organism>
<evidence type="ECO:0000256" key="5">
    <source>
        <dbReference type="ARBA" id="ARBA00022884"/>
    </source>
</evidence>
<comment type="caution">
    <text evidence="13">The sequence shown here is derived from an EMBL/GenBank/DDBJ whole genome shotgun (WGS) entry which is preliminary data.</text>
</comment>
<dbReference type="PROSITE" id="PS00050">
    <property type="entry name" value="RIBOSOMAL_L23"/>
    <property type="match status" value="1"/>
</dbReference>
<dbReference type="InterPro" id="IPR019398">
    <property type="entry name" value="Pre-rRNA_process_TSR2"/>
</dbReference>
<evidence type="ECO:0000256" key="8">
    <source>
        <dbReference type="ARBA" id="ARBA00044564"/>
    </source>
</evidence>
<dbReference type="InterPro" id="IPR019985">
    <property type="entry name" value="Ribosomal_uL23"/>
</dbReference>
<proteinExistence type="inferred from homology"/>
<feature type="compositionally biased region" description="Basic and acidic residues" evidence="11">
    <location>
        <begin position="188"/>
        <end position="198"/>
    </location>
</feature>
<feature type="region of interest" description="Disordered" evidence="11">
    <location>
        <begin position="122"/>
        <end position="203"/>
    </location>
</feature>
<protein>
    <recommendedName>
        <fullName evidence="9">60S ribosomal protein L23A</fullName>
    </recommendedName>
    <alternativeName>
        <fullName evidence="8">60S ribosomal protein L23a</fullName>
    </alternativeName>
</protein>
<evidence type="ECO:0000256" key="10">
    <source>
        <dbReference type="RuleBase" id="RU003934"/>
    </source>
</evidence>
<dbReference type="HAMAP" id="MF_01369_A">
    <property type="entry name" value="Ribosomal_uL23_A"/>
    <property type="match status" value="1"/>
</dbReference>
<dbReference type="GO" id="GO:0009644">
    <property type="term" value="P:response to high light intensity"/>
    <property type="evidence" value="ECO:0007669"/>
    <property type="project" value="UniProtKB-ARBA"/>
</dbReference>
<feature type="compositionally biased region" description="Acidic residues" evidence="11">
    <location>
        <begin position="144"/>
        <end position="153"/>
    </location>
</feature>
<dbReference type="InterPro" id="IPR005633">
    <property type="entry name" value="Ribosomal_uL23_N"/>
</dbReference>
<keyword evidence="6 10" id="KW-0689">Ribosomal protein</keyword>
<dbReference type="Gene3D" id="3.30.70.330">
    <property type="match status" value="1"/>
</dbReference>
<gene>
    <name evidence="13" type="ORF">E3N88_13471</name>
</gene>
<sequence length="338" mass="37936">MVVPTQLNAEAVNQLREGIDLLLGRWSALQMAIQNEWGGRDTRQKAQQLAVDVYHWLIRPAEALYVDDLENLLDDFMLSLNTEIDDGSIEEISDNLMIMHEECLEGNFASIERLRQSIPTANHRMQVVNGGEDDSDSTSISGDESMDTADELDLSSNLSDMTCSEPPQATQAPTVDADGWTVVSSRRNRGDTTKKSDAKSQALKAAKAVKTGSTFKKKAKKIRTKVTFHRPKTLKTDRNPKYPRISAPPRNKLDHYQILKYPLTTESAMKKIEDNNTLVFIVDIRADKKKIKAAVKKMYDIQTKKVNTLIRPDGTKKAYVRLTPDYDALDVANKIGII</sequence>
<feature type="compositionally biased region" description="Polar residues" evidence="11">
    <location>
        <begin position="154"/>
        <end position="173"/>
    </location>
</feature>
<evidence type="ECO:0000256" key="9">
    <source>
        <dbReference type="ARBA" id="ARBA00079056"/>
    </source>
</evidence>
<dbReference type="InterPro" id="IPR012678">
    <property type="entry name" value="Ribosomal_uL23/eL15/eS24_sf"/>
</dbReference>
<dbReference type="GO" id="GO:0006364">
    <property type="term" value="P:rRNA processing"/>
    <property type="evidence" value="ECO:0007669"/>
    <property type="project" value="UniProtKB-KW"/>
</dbReference>
<name>A0A5N6PAB3_9ASTR</name>
<keyword evidence="3" id="KW-0698">rRNA processing</keyword>
<evidence type="ECO:0000313" key="13">
    <source>
        <dbReference type="EMBL" id="KAD5961998.1"/>
    </source>
</evidence>
<keyword evidence="7 10" id="KW-0687">Ribonucleoprotein</keyword>
<comment type="similarity">
    <text evidence="2 10">Belongs to the universal ribosomal protein uL23 family.</text>
</comment>
<dbReference type="GO" id="GO:0003735">
    <property type="term" value="F:structural constituent of ribosome"/>
    <property type="evidence" value="ECO:0007669"/>
    <property type="project" value="InterPro"/>
</dbReference>